<accession>A0AAV1AEK7</accession>
<dbReference type="Proteomes" id="UP001157006">
    <property type="component" value="Chromosome 4"/>
</dbReference>
<gene>
    <name evidence="1" type="ORF">VFH_IV040000</name>
</gene>
<reference evidence="1 2" key="1">
    <citation type="submission" date="2023-01" db="EMBL/GenBank/DDBJ databases">
        <authorList>
            <person name="Kreplak J."/>
        </authorList>
    </citation>
    <scope>NUCLEOTIDE SEQUENCE [LARGE SCALE GENOMIC DNA]</scope>
</reference>
<keyword evidence="2" id="KW-1185">Reference proteome</keyword>
<protein>
    <submittedName>
        <fullName evidence="1">Uncharacterized protein</fullName>
    </submittedName>
</protein>
<sequence>MGEPTMSLFNIVCSVQPLILHELQQHYASDPVGKQLASKFGTTNAPLAFSFLLENVKTWVQECSDNTNMVADFLSCKGEPTMSLFNIVCSVQPLILHELQQHYASDPVGKQLASKFGTTNAPLAFSFLLEVSPLYIASEVHIHYNPPQPQIHQSILVLQRNSGVVCEN</sequence>
<evidence type="ECO:0000313" key="1">
    <source>
        <dbReference type="EMBL" id="CAI8607479.1"/>
    </source>
</evidence>
<proteinExistence type="predicted"/>
<evidence type="ECO:0000313" key="2">
    <source>
        <dbReference type="Proteomes" id="UP001157006"/>
    </source>
</evidence>
<dbReference type="AlphaFoldDB" id="A0AAV1AEK7"/>
<name>A0AAV1AEK7_VICFA</name>
<organism evidence="1 2">
    <name type="scientific">Vicia faba</name>
    <name type="common">Broad bean</name>
    <name type="synonym">Faba vulgaris</name>
    <dbReference type="NCBI Taxonomy" id="3906"/>
    <lineage>
        <taxon>Eukaryota</taxon>
        <taxon>Viridiplantae</taxon>
        <taxon>Streptophyta</taxon>
        <taxon>Embryophyta</taxon>
        <taxon>Tracheophyta</taxon>
        <taxon>Spermatophyta</taxon>
        <taxon>Magnoliopsida</taxon>
        <taxon>eudicotyledons</taxon>
        <taxon>Gunneridae</taxon>
        <taxon>Pentapetalae</taxon>
        <taxon>rosids</taxon>
        <taxon>fabids</taxon>
        <taxon>Fabales</taxon>
        <taxon>Fabaceae</taxon>
        <taxon>Papilionoideae</taxon>
        <taxon>50 kb inversion clade</taxon>
        <taxon>NPAAA clade</taxon>
        <taxon>Hologalegina</taxon>
        <taxon>IRL clade</taxon>
        <taxon>Fabeae</taxon>
        <taxon>Vicia</taxon>
    </lineage>
</organism>
<dbReference type="EMBL" id="OX451739">
    <property type="protein sequence ID" value="CAI8607479.1"/>
    <property type="molecule type" value="Genomic_DNA"/>
</dbReference>